<proteinExistence type="predicted"/>
<keyword evidence="2" id="KW-1185">Reference proteome</keyword>
<reference evidence="1" key="1">
    <citation type="journal article" date="2020" name="J Insects Food Feed">
        <title>The yellow mealworm (Tenebrio molitor) genome: a resource for the emerging insects as food and feed industry.</title>
        <authorList>
            <person name="Eriksson T."/>
            <person name="Andere A."/>
            <person name="Kelstrup H."/>
            <person name="Emery V."/>
            <person name="Picard C."/>
        </authorList>
    </citation>
    <scope>NUCLEOTIDE SEQUENCE</scope>
    <source>
        <strain evidence="1">Stoneville</strain>
        <tissue evidence="1">Whole head</tissue>
    </source>
</reference>
<evidence type="ECO:0000313" key="2">
    <source>
        <dbReference type="Proteomes" id="UP000719412"/>
    </source>
</evidence>
<dbReference type="EMBL" id="JABDTM020022171">
    <property type="protein sequence ID" value="KAH0816037.1"/>
    <property type="molecule type" value="Genomic_DNA"/>
</dbReference>
<evidence type="ECO:0000313" key="1">
    <source>
        <dbReference type="EMBL" id="KAH0816037.1"/>
    </source>
</evidence>
<dbReference type="Proteomes" id="UP000719412">
    <property type="component" value="Unassembled WGS sequence"/>
</dbReference>
<sequence length="1010" mass="113845">MQAFAKTILIKEHQNTEPITALRLRQNPGPFQKLSRPPYPCDVSVDEATEEGGQQLSEKDLVELYTKLWGTKPAVQLPHLGDPEPPISEAEILPPISAEEIRKRISQTKYKSAAGPDGIQKRHINHWPVTEILHHLFNYILCCVKQPSQWRKNRTRLLLKDGKDAKRADSNRPLTIASLLNSWYLADPGMAFQSGEALPVATAETQLTYLGARISPWAGMTIEGLHEQFTRIMNRVSHLALKPHPKVELITTYLVPHYLYRLVLAVPPQKLIRQLGQELKAVIKSIYHLPQSTTDGLLYCRKKDGGLGILKLEIVVVSSSLKAGLRFLASSDSAMIALAEKETGLKIRLKKLCSQNSIKWPLTRTKDVDKWKLGVKQRELRRWSSQRSQSDKVALNRARPRADLKCRKCKVQIETLDQGSRFGTSNKENPQAAVTKEPTIGLPTGVNLKPDLVIKSRDRVFVVHVTVRHEDGDYLTQRRNDKINKYAPLLPVLQDPMGAGSGEVLPVVVGTRGATPKETVKVPKKFKITDRKTLLTMSLIALRSSIIIYHTFMDYDARPRPMRGINRPHRYGWSASQDVERVWREADILAAELGRKHGFVSSRADTSTWFPVGSTLKAHRKWNEDSSDASAVIHVKSTSGYRDQGGNPIARLLVPIRPIFCPPLGRRSTFHFSLEVIFENRLKISSWYPFRRKSLPYLQYDGSIAHLNPLEISFTQINSILPSPGQRTGSTDLDVSLPLRAEFELDQLRTSPSILADNHPVLEWFKKQALPSAIRGFIVFYLNRFCPLRLGIDPSTSIFGIGRLRRYYLPVLSGWYDCAEATQVVVNTWVQLRRTPDSQVISAQSSHALDIEAKFPSGIMSISTSRSLYRRVILGDYILGQSDQGSRVSAFATRSRAYTLTGASPLHRTPAGRYLGRKTKRKIAVLDFPCVKCKLLVLSPLFSVATLFDMLAGIFEFPFLLFSVYGIGFGRLANMLEELDKVEIEKLRKIKTDFLSFPLYVSVLPQHETS</sequence>
<organism evidence="1 2">
    <name type="scientific">Tenebrio molitor</name>
    <name type="common">Yellow mealworm beetle</name>
    <dbReference type="NCBI Taxonomy" id="7067"/>
    <lineage>
        <taxon>Eukaryota</taxon>
        <taxon>Metazoa</taxon>
        <taxon>Ecdysozoa</taxon>
        <taxon>Arthropoda</taxon>
        <taxon>Hexapoda</taxon>
        <taxon>Insecta</taxon>
        <taxon>Pterygota</taxon>
        <taxon>Neoptera</taxon>
        <taxon>Endopterygota</taxon>
        <taxon>Coleoptera</taxon>
        <taxon>Polyphaga</taxon>
        <taxon>Cucujiformia</taxon>
        <taxon>Tenebrionidae</taxon>
        <taxon>Tenebrio</taxon>
    </lineage>
</organism>
<accession>A0A8J6LCY2</accession>
<dbReference type="AlphaFoldDB" id="A0A8J6LCY2"/>
<name>A0A8J6LCY2_TENMO</name>
<protein>
    <submittedName>
        <fullName evidence="1">Uncharacterized protein</fullName>
    </submittedName>
</protein>
<gene>
    <name evidence="1" type="ORF">GEV33_006754</name>
</gene>
<comment type="caution">
    <text evidence="1">The sequence shown here is derived from an EMBL/GenBank/DDBJ whole genome shotgun (WGS) entry which is preliminary data.</text>
</comment>
<reference evidence="1" key="2">
    <citation type="submission" date="2021-08" db="EMBL/GenBank/DDBJ databases">
        <authorList>
            <person name="Eriksson T."/>
        </authorList>
    </citation>
    <scope>NUCLEOTIDE SEQUENCE</scope>
    <source>
        <strain evidence="1">Stoneville</strain>
        <tissue evidence="1">Whole head</tissue>
    </source>
</reference>